<evidence type="ECO:0000313" key="2">
    <source>
        <dbReference type="EMBL" id="GIH15391.1"/>
    </source>
</evidence>
<dbReference type="InterPro" id="IPR050490">
    <property type="entry name" value="Bact_solute-bd_prot1"/>
</dbReference>
<comment type="caution">
    <text evidence="2">The sequence shown here is derived from an EMBL/GenBank/DDBJ whole genome shotgun (WGS) entry which is preliminary data.</text>
</comment>
<dbReference type="PANTHER" id="PTHR43649">
    <property type="entry name" value="ARABINOSE-BINDING PROTEIN-RELATED"/>
    <property type="match status" value="1"/>
</dbReference>
<dbReference type="EMBL" id="BONZ01000034">
    <property type="protein sequence ID" value="GIH15391.1"/>
    <property type="molecule type" value="Genomic_DNA"/>
</dbReference>
<accession>A0A8J3QRX1</accession>
<feature type="chain" id="PRO_5039457462" evidence="1">
    <location>
        <begin position="35"/>
        <end position="463"/>
    </location>
</feature>
<organism evidence="2 3">
    <name type="scientific">Rugosimonospora africana</name>
    <dbReference type="NCBI Taxonomy" id="556532"/>
    <lineage>
        <taxon>Bacteria</taxon>
        <taxon>Bacillati</taxon>
        <taxon>Actinomycetota</taxon>
        <taxon>Actinomycetes</taxon>
        <taxon>Micromonosporales</taxon>
        <taxon>Micromonosporaceae</taxon>
        <taxon>Rugosimonospora</taxon>
    </lineage>
</organism>
<feature type="signal peptide" evidence="1">
    <location>
        <begin position="1"/>
        <end position="34"/>
    </location>
</feature>
<protein>
    <submittedName>
        <fullName evidence="2">Sugar ABC transporter substrate-binding protein</fullName>
    </submittedName>
</protein>
<dbReference type="RefSeq" id="WP_203919028.1">
    <property type="nucleotide sequence ID" value="NZ_BONZ01000034.1"/>
</dbReference>
<evidence type="ECO:0000256" key="1">
    <source>
        <dbReference type="SAM" id="SignalP"/>
    </source>
</evidence>
<proteinExistence type="predicted"/>
<dbReference type="SUPFAM" id="SSF53850">
    <property type="entry name" value="Periplasmic binding protein-like II"/>
    <property type="match status" value="1"/>
</dbReference>
<sequence>MKRTLRSRKPRRRPRVRGGLVAAAAGLLAVNLLAACGGGAASGGPTPTASSSTFIANCKDGATKITFWAWVPGISRAVAAYNAGHPDTCVELEDVGAGNPEYVKLTNTLKAGSGAPDVAEVEYDELPSFEITHSVLDLSKYNANSVKDKFVPWVWQEVSSGDSVWAIPGDAGPMAFYYNATLLSKYHINPPATWAEFATAAAALHKAAPQTYLTSFAATDLQWILSLMAQDNAFPFQYSGGDTVTINFTGPAQTAFADYWDQLLSAHLVNPGTDVDAPSFANLDKGIDASWLSSAWGPSYFAPAAQASVGSWRAAPLPQWTAGTNVAANWGGSSYPVFKQSKHPAQAAAFAIWLNATDEAWNITKTAPSSLFPTYKPLLADPTFQDLTVPLSGTATPYVAFSAAANSATPVQWPPFMTEALTQSTTAFANVASGKQTLKAAFAGFQKTLVNYAKQQGFKVSTS</sequence>
<keyword evidence="3" id="KW-1185">Reference proteome</keyword>
<evidence type="ECO:0000313" key="3">
    <source>
        <dbReference type="Proteomes" id="UP000642748"/>
    </source>
</evidence>
<dbReference type="AlphaFoldDB" id="A0A8J3QRX1"/>
<keyword evidence="1" id="KW-0732">Signal</keyword>
<dbReference type="Proteomes" id="UP000642748">
    <property type="component" value="Unassembled WGS sequence"/>
</dbReference>
<name>A0A8J3QRX1_9ACTN</name>
<dbReference type="PANTHER" id="PTHR43649:SF14">
    <property type="entry name" value="BLR3389 PROTEIN"/>
    <property type="match status" value="1"/>
</dbReference>
<reference evidence="2" key="1">
    <citation type="submission" date="2021-01" db="EMBL/GenBank/DDBJ databases">
        <title>Whole genome shotgun sequence of Rugosimonospora africana NBRC 104875.</title>
        <authorList>
            <person name="Komaki H."/>
            <person name="Tamura T."/>
        </authorList>
    </citation>
    <scope>NUCLEOTIDE SEQUENCE</scope>
    <source>
        <strain evidence="2">NBRC 104875</strain>
    </source>
</reference>
<dbReference type="Gene3D" id="3.40.190.10">
    <property type="entry name" value="Periplasmic binding protein-like II"/>
    <property type="match status" value="1"/>
</dbReference>
<gene>
    <name evidence="2" type="ORF">Raf01_35630</name>
</gene>